<dbReference type="InterPro" id="IPR006462">
    <property type="entry name" value="MS5"/>
</dbReference>
<evidence type="ECO:0000313" key="3">
    <source>
        <dbReference type="Proteomes" id="UP000811609"/>
    </source>
</evidence>
<organism evidence="2 3">
    <name type="scientific">Carya illinoinensis</name>
    <name type="common">Pecan</name>
    <dbReference type="NCBI Taxonomy" id="32201"/>
    <lineage>
        <taxon>Eukaryota</taxon>
        <taxon>Viridiplantae</taxon>
        <taxon>Streptophyta</taxon>
        <taxon>Embryophyta</taxon>
        <taxon>Tracheophyta</taxon>
        <taxon>Spermatophyta</taxon>
        <taxon>Magnoliopsida</taxon>
        <taxon>eudicotyledons</taxon>
        <taxon>Gunneridae</taxon>
        <taxon>Pentapetalae</taxon>
        <taxon>rosids</taxon>
        <taxon>fabids</taxon>
        <taxon>Fagales</taxon>
        <taxon>Juglandaceae</taxon>
        <taxon>Carya</taxon>
    </lineage>
</organism>
<proteinExistence type="predicted"/>
<accession>A0A8T1P6F9</accession>
<dbReference type="Proteomes" id="UP000811609">
    <property type="component" value="Chromosome 10"/>
</dbReference>
<dbReference type="GO" id="GO:0004869">
    <property type="term" value="F:cysteine-type endopeptidase inhibitor activity"/>
    <property type="evidence" value="ECO:0007669"/>
    <property type="project" value="InterPro"/>
</dbReference>
<dbReference type="InterPro" id="IPR006525">
    <property type="entry name" value="Cystatin-related_pln"/>
</dbReference>
<name>A0A8T1P6F9_CARIL</name>
<dbReference type="EMBL" id="CM031818">
    <property type="protein sequence ID" value="KAG6639519.1"/>
    <property type="molecule type" value="Genomic_DNA"/>
</dbReference>
<protein>
    <recommendedName>
        <fullName evidence="1">Cystatin domain-containing protein</fullName>
    </recommendedName>
</protein>
<sequence>MLSLGGFGKEQEIMRSSPSLVELFGYDKLERELILRQNNFSSPSPLYDALNDDRDEMTPEEAYSYSEQVLKSDGFDVSDIPGVNCFHQIQPCNIDYDYDMYKRYSQLAIDEYNRRFKDDNAELEFVKILKAMGQAARGIRYYITFMAKDLGDGGEIKTYQAVVLDGLDSETADSFRLKPPEDEPDSGSHGRQWFWKKNLCNDETCCI</sequence>
<evidence type="ECO:0000313" key="2">
    <source>
        <dbReference type="EMBL" id="KAG6639519.1"/>
    </source>
</evidence>
<dbReference type="AlphaFoldDB" id="A0A8T1P6F9"/>
<dbReference type="Pfam" id="PF16845">
    <property type="entry name" value="SQAPI"/>
    <property type="match status" value="1"/>
</dbReference>
<gene>
    <name evidence="2" type="ORF">CIPAW_10G106500</name>
</gene>
<evidence type="ECO:0000259" key="1">
    <source>
        <dbReference type="Pfam" id="PF16845"/>
    </source>
</evidence>
<feature type="domain" description="Cystatin" evidence="1">
    <location>
        <begin position="105"/>
        <end position="166"/>
    </location>
</feature>
<comment type="caution">
    <text evidence="2">The sequence shown here is derived from an EMBL/GenBank/DDBJ whole genome shotgun (WGS) entry which is preliminary data.</text>
</comment>
<dbReference type="InterPro" id="IPR000010">
    <property type="entry name" value="Cystatin_dom"/>
</dbReference>
<dbReference type="NCBIfam" id="TIGR01638">
    <property type="entry name" value="Atha_cystat_rel"/>
    <property type="match status" value="1"/>
</dbReference>
<dbReference type="PANTHER" id="PTHR31260:SF69">
    <property type="entry name" value="CYSTATIN_MONELLIN SUPERFAMILY PROTEIN"/>
    <property type="match status" value="1"/>
</dbReference>
<reference evidence="2" key="1">
    <citation type="submission" date="2020-12" db="EMBL/GenBank/DDBJ databases">
        <title>WGS assembly of Carya illinoinensis cv. Pawnee.</title>
        <authorList>
            <person name="Platts A."/>
            <person name="Shu S."/>
            <person name="Wright S."/>
            <person name="Barry K."/>
            <person name="Edger P."/>
            <person name="Pires J.C."/>
            <person name="Schmutz J."/>
        </authorList>
    </citation>
    <scope>NUCLEOTIDE SEQUENCE</scope>
    <source>
        <tissue evidence="2">Leaf</tissue>
    </source>
</reference>
<dbReference type="PANTHER" id="PTHR31260">
    <property type="entry name" value="CYSTATIN/MONELLIN SUPERFAMILY PROTEIN"/>
    <property type="match status" value="1"/>
</dbReference>
<keyword evidence="3" id="KW-1185">Reference proteome</keyword>